<dbReference type="PANTHER" id="PTHR35007">
    <property type="entry name" value="INTEGRAL MEMBRANE PROTEIN-RELATED"/>
    <property type="match status" value="1"/>
</dbReference>
<dbReference type="GO" id="GO:0005886">
    <property type="term" value="C:plasma membrane"/>
    <property type="evidence" value="ECO:0007669"/>
    <property type="project" value="UniProtKB-SubCell"/>
</dbReference>
<accession>A0A8J7GKH1</accession>
<feature type="domain" description="Type II secretion system protein GspF" evidence="7">
    <location>
        <begin position="87"/>
        <end position="208"/>
    </location>
</feature>
<protein>
    <submittedName>
        <fullName evidence="8">Pilus assembly protein TadC</fullName>
    </submittedName>
</protein>
<keyword evidence="5 6" id="KW-0472">Membrane</keyword>
<evidence type="ECO:0000259" key="7">
    <source>
        <dbReference type="Pfam" id="PF00482"/>
    </source>
</evidence>
<evidence type="ECO:0000313" key="9">
    <source>
        <dbReference type="Proteomes" id="UP000622552"/>
    </source>
</evidence>
<dbReference type="Proteomes" id="UP000622552">
    <property type="component" value="Unassembled WGS sequence"/>
</dbReference>
<dbReference type="PANTHER" id="PTHR35007:SF3">
    <property type="entry name" value="POSSIBLE CONSERVED ALANINE RICH MEMBRANE PROTEIN"/>
    <property type="match status" value="1"/>
</dbReference>
<keyword evidence="4 6" id="KW-1133">Transmembrane helix</keyword>
<comment type="subcellular location">
    <subcellularLocation>
        <location evidence="1">Cell membrane</location>
        <topology evidence="1">Multi-pass membrane protein</topology>
    </subcellularLocation>
</comment>
<evidence type="ECO:0000256" key="2">
    <source>
        <dbReference type="ARBA" id="ARBA00022475"/>
    </source>
</evidence>
<proteinExistence type="predicted"/>
<gene>
    <name evidence="8" type="ORF">IW245_005509</name>
</gene>
<dbReference type="InterPro" id="IPR042094">
    <property type="entry name" value="T2SS_GspF_sf"/>
</dbReference>
<dbReference type="RefSeq" id="WP_197005984.1">
    <property type="nucleotide sequence ID" value="NZ_BONS01000012.1"/>
</dbReference>
<name>A0A8J7GKH1_9ACTN</name>
<keyword evidence="2" id="KW-1003">Cell membrane</keyword>
<evidence type="ECO:0000256" key="4">
    <source>
        <dbReference type="ARBA" id="ARBA00022989"/>
    </source>
</evidence>
<evidence type="ECO:0000256" key="5">
    <source>
        <dbReference type="ARBA" id="ARBA00023136"/>
    </source>
</evidence>
<dbReference type="EMBL" id="JADOUF010000001">
    <property type="protein sequence ID" value="MBG6139315.1"/>
    <property type="molecule type" value="Genomic_DNA"/>
</dbReference>
<reference evidence="8" key="1">
    <citation type="submission" date="2020-11" db="EMBL/GenBank/DDBJ databases">
        <title>Sequencing the genomes of 1000 actinobacteria strains.</title>
        <authorList>
            <person name="Klenk H.-P."/>
        </authorList>
    </citation>
    <scope>NUCLEOTIDE SEQUENCE</scope>
    <source>
        <strain evidence="8">DSM 45356</strain>
    </source>
</reference>
<keyword evidence="3 6" id="KW-0812">Transmembrane</keyword>
<keyword evidence="9" id="KW-1185">Reference proteome</keyword>
<feature type="transmembrane region" description="Helical" evidence="6">
    <location>
        <begin position="190"/>
        <end position="217"/>
    </location>
</feature>
<evidence type="ECO:0000256" key="1">
    <source>
        <dbReference type="ARBA" id="ARBA00004651"/>
    </source>
</evidence>
<evidence type="ECO:0000256" key="3">
    <source>
        <dbReference type="ARBA" id="ARBA00022692"/>
    </source>
</evidence>
<sequence>MLRRNAARDRLRRICPPGVEASTVPVAARVAAGLAAGAVTALLVGGWVGLAVGVPVGAVAARTVAGLEPAASRRIRLRMLADAPFAADLLSTVLRSGAPPSSAAGAVGAVLGGPLGDRLTRAAADLRSGRVPADAWARLADTVPGARIAAAAVRSSESGGAFAVGLERLALELRVERNAASTAAVQRVGVFIVLPLGLCFLPAFVLAGLAPVVFTIFGQFLR</sequence>
<evidence type="ECO:0000256" key="6">
    <source>
        <dbReference type="SAM" id="Phobius"/>
    </source>
</evidence>
<dbReference type="AlphaFoldDB" id="A0A8J7GKH1"/>
<evidence type="ECO:0000313" key="8">
    <source>
        <dbReference type="EMBL" id="MBG6139315.1"/>
    </source>
</evidence>
<dbReference type="Gene3D" id="1.20.81.30">
    <property type="entry name" value="Type II secretion system (T2SS), domain F"/>
    <property type="match status" value="1"/>
</dbReference>
<comment type="caution">
    <text evidence="8">The sequence shown here is derived from an EMBL/GenBank/DDBJ whole genome shotgun (WGS) entry which is preliminary data.</text>
</comment>
<organism evidence="8 9">
    <name type="scientific">Longispora fulva</name>
    <dbReference type="NCBI Taxonomy" id="619741"/>
    <lineage>
        <taxon>Bacteria</taxon>
        <taxon>Bacillati</taxon>
        <taxon>Actinomycetota</taxon>
        <taxon>Actinomycetes</taxon>
        <taxon>Micromonosporales</taxon>
        <taxon>Micromonosporaceae</taxon>
        <taxon>Longispora</taxon>
    </lineage>
</organism>
<dbReference type="Pfam" id="PF00482">
    <property type="entry name" value="T2SSF"/>
    <property type="match status" value="1"/>
</dbReference>
<dbReference type="InterPro" id="IPR018076">
    <property type="entry name" value="T2SS_GspF_dom"/>
</dbReference>